<protein>
    <submittedName>
        <fullName evidence="4">Putative retrotransposon hot spot (RHS) protein</fullName>
    </submittedName>
</protein>
<evidence type="ECO:0000256" key="2">
    <source>
        <dbReference type="SAM" id="MobiDB-lite"/>
    </source>
</evidence>
<dbReference type="VEuPathDB" id="TriTrypDB:TCSYLVIO_008117"/>
<feature type="coiled-coil region" evidence="1">
    <location>
        <begin position="150"/>
        <end position="177"/>
    </location>
</feature>
<dbReference type="VEuPathDB" id="TriTrypDB:C3747_597g18"/>
<reference evidence="4 5" key="1">
    <citation type="journal article" date="2018" name="Microb. Genom.">
        <title>Expanding an expanded genome: long-read sequencing of Trypanosoma cruzi.</title>
        <authorList>
            <person name="Berna L."/>
            <person name="Rodriguez M."/>
            <person name="Chiribao M.L."/>
            <person name="Parodi-Talice A."/>
            <person name="Pita S."/>
            <person name="Rijo G."/>
            <person name="Alvarez-Valin F."/>
            <person name="Robello C."/>
        </authorList>
    </citation>
    <scope>NUCLEOTIDE SEQUENCE [LARGE SCALE GENOMIC DNA]</scope>
    <source>
        <strain evidence="4 5">Dm28c</strain>
    </source>
</reference>
<dbReference type="EMBL" id="PRFA01000151">
    <property type="protein sequence ID" value="PWU85607.1"/>
    <property type="molecule type" value="Genomic_DNA"/>
</dbReference>
<name>A0A2V2UMN9_TRYCR</name>
<dbReference type="VEuPathDB" id="TriTrypDB:C4B63_151g40"/>
<comment type="caution">
    <text evidence="4">The sequence shown here is derived from an EMBL/GenBank/DDBJ whole genome shotgun (WGS) entry which is preliminary data.</text>
</comment>
<dbReference type="VEuPathDB" id="TriTrypDB:TcCL_NonESM08197"/>
<dbReference type="InterPro" id="IPR006518">
    <property type="entry name" value="Trypano_RHS"/>
</dbReference>
<dbReference type="VEuPathDB" id="TriTrypDB:TCDM_11584"/>
<evidence type="ECO:0000256" key="1">
    <source>
        <dbReference type="SAM" id="Coils"/>
    </source>
</evidence>
<dbReference type="VEuPathDB" id="TriTrypDB:TcG_08891"/>
<proteinExistence type="predicted"/>
<feature type="domain" description="DUF7578" evidence="3">
    <location>
        <begin position="196"/>
        <end position="259"/>
    </location>
</feature>
<dbReference type="VEuPathDB" id="TriTrypDB:TcG_11308"/>
<feature type="domain" description="DUF7578" evidence="3">
    <location>
        <begin position="62"/>
        <end position="123"/>
    </location>
</feature>
<dbReference type="Proteomes" id="UP000246121">
    <property type="component" value="Unassembled WGS sequence"/>
</dbReference>
<dbReference type="VEuPathDB" id="TriTrypDB:TCSYLVIO_000606"/>
<gene>
    <name evidence="4" type="ORF">C4B63_151g40</name>
</gene>
<evidence type="ECO:0000259" key="3">
    <source>
        <dbReference type="Pfam" id="PF24466"/>
    </source>
</evidence>
<dbReference type="VEuPathDB" id="TriTrypDB:Tc_MARK_882"/>
<keyword evidence="1" id="KW-0175">Coiled coil</keyword>
<dbReference type="Pfam" id="PF24466">
    <property type="entry name" value="DUF7578"/>
    <property type="match status" value="3"/>
</dbReference>
<evidence type="ECO:0000313" key="4">
    <source>
        <dbReference type="EMBL" id="PWU85607.1"/>
    </source>
</evidence>
<sequence>MPGNQASAVPQGDGQRRAMPELGGETGQPAATLRRAEARRTQWTMNSTVRDILLERNTLSYNMKLNDFLWNHVGGRAAVGEDHNVTMQVFVQEPDDYVQNQQLLEEILKLTAYQALEAIYKLHHEGVYSLEQCRGFKSKNTVTPHAKGKLKAALTQIQTEEKARREAEERQRRAREMKFTMSTNIEDVLFKGEFCYKDMNLNDFLTLEMEGGGVVDANWNVLLREFLKEPARYIHDAGVLNEIKKTGAYARMEGTVREEMDLEEAVRRLQHERVVSLRQWKDHEGKYTLTPVTRRKLNGVLTQVLREERREVEERREARERARRRQKLELTVTTTIKDVLFRGRVRVMDMQLNDFLVMELDGMGILPANRNVLLRDFFIYPTRYISDVFLLLDIKASDRYKRMERAVRDEMDMEEDVRRLYEKGVDNLLKWSLATAEVKANVHNLTKHFLDAAFIELMSSMTMSAPIKPEGCYESVYNASWHHVVEVPGGEETGRGTTTVMDVQGSWRLSRKG</sequence>
<feature type="coiled-coil region" evidence="1">
    <location>
        <begin position="302"/>
        <end position="329"/>
    </location>
</feature>
<feature type="domain" description="DUF7578" evidence="3">
    <location>
        <begin position="346"/>
        <end position="410"/>
    </location>
</feature>
<feature type="region of interest" description="Disordered" evidence="2">
    <location>
        <begin position="1"/>
        <end position="30"/>
    </location>
</feature>
<dbReference type="AlphaFoldDB" id="A0A2V2UMN9"/>
<dbReference type="NCBIfam" id="TIGR01631">
    <property type="entry name" value="Trypano_RHS"/>
    <property type="match status" value="2"/>
</dbReference>
<organism evidence="4 5">
    <name type="scientific">Trypanosoma cruzi</name>
    <dbReference type="NCBI Taxonomy" id="5693"/>
    <lineage>
        <taxon>Eukaryota</taxon>
        <taxon>Discoba</taxon>
        <taxon>Euglenozoa</taxon>
        <taxon>Kinetoplastea</taxon>
        <taxon>Metakinetoplastina</taxon>
        <taxon>Trypanosomatida</taxon>
        <taxon>Trypanosomatidae</taxon>
        <taxon>Trypanosoma</taxon>
        <taxon>Schizotrypanum</taxon>
    </lineage>
</organism>
<dbReference type="InterPro" id="IPR056000">
    <property type="entry name" value="DUF7578"/>
</dbReference>
<evidence type="ECO:0000313" key="5">
    <source>
        <dbReference type="Proteomes" id="UP000246121"/>
    </source>
</evidence>
<accession>A0A2V2UMN9</accession>